<evidence type="ECO:0000313" key="3">
    <source>
        <dbReference type="Proteomes" id="UP000000763"/>
    </source>
</evidence>
<gene>
    <name evidence="2" type="ORF">P0489G09.3</name>
</gene>
<feature type="compositionally biased region" description="Low complexity" evidence="1">
    <location>
        <begin position="75"/>
        <end position="90"/>
    </location>
</feature>
<dbReference type="EMBL" id="AP002745">
    <property type="protein sequence ID" value="BAD81411.1"/>
    <property type="molecule type" value="Genomic_DNA"/>
</dbReference>
<name>A0A0P0UZN8_ORYSJ</name>
<feature type="compositionally biased region" description="Pro residues" evidence="1">
    <location>
        <begin position="92"/>
        <end position="101"/>
    </location>
</feature>
<accession>A0A0P0UZN8</accession>
<organism evidence="2 3">
    <name type="scientific">Oryza sativa subsp. japonica</name>
    <name type="common">Rice</name>
    <dbReference type="NCBI Taxonomy" id="39947"/>
    <lineage>
        <taxon>Eukaryota</taxon>
        <taxon>Viridiplantae</taxon>
        <taxon>Streptophyta</taxon>
        <taxon>Embryophyta</taxon>
        <taxon>Tracheophyta</taxon>
        <taxon>Spermatophyta</taxon>
        <taxon>Magnoliopsida</taxon>
        <taxon>Liliopsida</taxon>
        <taxon>Poales</taxon>
        <taxon>Poaceae</taxon>
        <taxon>BOP clade</taxon>
        <taxon>Oryzoideae</taxon>
        <taxon>Oryzeae</taxon>
        <taxon>Oryzinae</taxon>
        <taxon>Oryza</taxon>
        <taxon>Oryza sativa</taxon>
    </lineage>
</organism>
<proteinExistence type="predicted"/>
<evidence type="ECO:0000313" key="2">
    <source>
        <dbReference type="EMBL" id="BAD81411.1"/>
    </source>
</evidence>
<dbReference type="Proteomes" id="UP000000763">
    <property type="component" value="Chromosome 1"/>
</dbReference>
<sequence length="101" mass="10523">MARPRGKSAVRRLISLRPEGKTTEYTSLPFEGWGVGESALMQPLSPDLAAAAVGRTPPPPAPNAERRPPAPVPPDAASSLAGLRAAGRRLPSPAPPDEQRG</sequence>
<dbReference type="AlphaFoldDB" id="A0A0P0UZN8"/>
<protein>
    <submittedName>
        <fullName evidence="2">Uncharacterized protein</fullName>
    </submittedName>
</protein>
<reference evidence="3" key="2">
    <citation type="journal article" date="2008" name="Nucleic Acids Res.">
        <title>The rice annotation project database (RAP-DB): 2008 update.</title>
        <authorList>
            <consortium name="The rice annotation project (RAP)"/>
        </authorList>
    </citation>
    <scope>GENOME REANNOTATION</scope>
    <source>
        <strain evidence="3">cv. Nipponbare</strain>
    </source>
</reference>
<feature type="region of interest" description="Disordered" evidence="1">
    <location>
        <begin position="49"/>
        <end position="101"/>
    </location>
</feature>
<evidence type="ECO:0000256" key="1">
    <source>
        <dbReference type="SAM" id="MobiDB-lite"/>
    </source>
</evidence>
<reference evidence="3" key="1">
    <citation type="journal article" date="2005" name="Nature">
        <title>The map-based sequence of the rice genome.</title>
        <authorList>
            <consortium name="International rice genome sequencing project (IRGSP)"/>
            <person name="Matsumoto T."/>
            <person name="Wu J."/>
            <person name="Kanamori H."/>
            <person name="Katayose Y."/>
            <person name="Fujisawa M."/>
            <person name="Namiki N."/>
            <person name="Mizuno H."/>
            <person name="Yamamoto K."/>
            <person name="Antonio B.A."/>
            <person name="Baba T."/>
            <person name="Sakata K."/>
            <person name="Nagamura Y."/>
            <person name="Aoki H."/>
            <person name="Arikawa K."/>
            <person name="Arita K."/>
            <person name="Bito T."/>
            <person name="Chiden Y."/>
            <person name="Fujitsuka N."/>
            <person name="Fukunaka R."/>
            <person name="Hamada M."/>
            <person name="Harada C."/>
            <person name="Hayashi A."/>
            <person name="Hijishita S."/>
            <person name="Honda M."/>
            <person name="Hosokawa S."/>
            <person name="Ichikawa Y."/>
            <person name="Idonuma A."/>
            <person name="Iijima M."/>
            <person name="Ikeda M."/>
            <person name="Ikeno M."/>
            <person name="Ito K."/>
            <person name="Ito S."/>
            <person name="Ito T."/>
            <person name="Ito Y."/>
            <person name="Ito Y."/>
            <person name="Iwabuchi A."/>
            <person name="Kamiya K."/>
            <person name="Karasawa W."/>
            <person name="Kurita K."/>
            <person name="Katagiri S."/>
            <person name="Kikuta A."/>
            <person name="Kobayashi H."/>
            <person name="Kobayashi N."/>
            <person name="Machita K."/>
            <person name="Maehara T."/>
            <person name="Masukawa M."/>
            <person name="Mizubayashi T."/>
            <person name="Mukai Y."/>
            <person name="Nagasaki H."/>
            <person name="Nagata Y."/>
            <person name="Naito S."/>
            <person name="Nakashima M."/>
            <person name="Nakama Y."/>
            <person name="Nakamichi Y."/>
            <person name="Nakamura M."/>
            <person name="Meguro A."/>
            <person name="Negishi M."/>
            <person name="Ohta I."/>
            <person name="Ohta T."/>
            <person name="Okamoto M."/>
            <person name="Ono N."/>
            <person name="Saji S."/>
            <person name="Sakaguchi M."/>
            <person name="Sakai K."/>
            <person name="Shibata M."/>
            <person name="Shimokawa T."/>
            <person name="Song J."/>
            <person name="Takazaki Y."/>
            <person name="Terasawa K."/>
            <person name="Tsugane M."/>
            <person name="Tsuji K."/>
            <person name="Ueda S."/>
            <person name="Waki K."/>
            <person name="Yamagata H."/>
            <person name="Yamamoto M."/>
            <person name="Yamamoto S."/>
            <person name="Yamane H."/>
            <person name="Yoshiki S."/>
            <person name="Yoshihara R."/>
            <person name="Yukawa K."/>
            <person name="Zhong H."/>
            <person name="Yano M."/>
            <person name="Yuan Q."/>
            <person name="Ouyang S."/>
            <person name="Liu J."/>
            <person name="Jones K.M."/>
            <person name="Gansberger K."/>
            <person name="Moffat K."/>
            <person name="Hill J."/>
            <person name="Bera J."/>
            <person name="Fadrosh D."/>
            <person name="Jin S."/>
            <person name="Johri S."/>
            <person name="Kim M."/>
            <person name="Overton L."/>
            <person name="Reardon M."/>
            <person name="Tsitrin T."/>
            <person name="Vuong H."/>
            <person name="Weaver B."/>
            <person name="Ciecko A."/>
            <person name="Tallon L."/>
            <person name="Jackson J."/>
            <person name="Pai G."/>
            <person name="Aken S.V."/>
            <person name="Utterback T."/>
            <person name="Reidmuller S."/>
            <person name="Feldblyum T."/>
            <person name="Hsiao J."/>
            <person name="Zismann V."/>
            <person name="Iobst S."/>
            <person name="de Vazeille A.R."/>
            <person name="Buell C.R."/>
            <person name="Ying K."/>
            <person name="Li Y."/>
            <person name="Lu T."/>
            <person name="Huang Y."/>
            <person name="Zhao Q."/>
            <person name="Feng Q."/>
            <person name="Zhang L."/>
            <person name="Zhu J."/>
            <person name="Weng Q."/>
            <person name="Mu J."/>
            <person name="Lu Y."/>
            <person name="Fan D."/>
            <person name="Liu Y."/>
            <person name="Guan J."/>
            <person name="Zhang Y."/>
            <person name="Yu S."/>
            <person name="Liu X."/>
            <person name="Zhang Y."/>
            <person name="Hong G."/>
            <person name="Han B."/>
            <person name="Choisne N."/>
            <person name="Demange N."/>
            <person name="Orjeda G."/>
            <person name="Samain S."/>
            <person name="Cattolico L."/>
            <person name="Pelletier E."/>
            <person name="Couloux A."/>
            <person name="Segurens B."/>
            <person name="Wincker P."/>
            <person name="D'Hont A."/>
            <person name="Scarpelli C."/>
            <person name="Weissenbach J."/>
            <person name="Salanoubat M."/>
            <person name="Quetier F."/>
            <person name="Yu Y."/>
            <person name="Kim H.R."/>
            <person name="Rambo T."/>
            <person name="Currie J."/>
            <person name="Collura K."/>
            <person name="Luo M."/>
            <person name="Yang T."/>
            <person name="Ammiraju J.S.S."/>
            <person name="Engler F."/>
            <person name="Soderlund C."/>
            <person name="Wing R.A."/>
            <person name="Palmer L.E."/>
            <person name="de la Bastide M."/>
            <person name="Spiegel L."/>
            <person name="Nascimento L."/>
            <person name="Zutavern T."/>
            <person name="O'Shaughnessy A."/>
            <person name="Dike S."/>
            <person name="Dedhia N."/>
            <person name="Preston R."/>
            <person name="Balija V."/>
            <person name="McCombie W.R."/>
            <person name="Chow T."/>
            <person name="Chen H."/>
            <person name="Chung M."/>
            <person name="Chen C."/>
            <person name="Shaw J."/>
            <person name="Wu H."/>
            <person name="Hsiao K."/>
            <person name="Chao Y."/>
            <person name="Chu M."/>
            <person name="Cheng C."/>
            <person name="Hour A."/>
            <person name="Lee P."/>
            <person name="Lin S."/>
            <person name="Lin Y."/>
            <person name="Liou J."/>
            <person name="Liu S."/>
            <person name="Hsing Y."/>
            <person name="Raghuvanshi S."/>
            <person name="Mohanty A."/>
            <person name="Bharti A.K."/>
            <person name="Gaur A."/>
            <person name="Gupta V."/>
            <person name="Kumar D."/>
            <person name="Ravi V."/>
            <person name="Vij S."/>
            <person name="Kapur A."/>
            <person name="Khurana P."/>
            <person name="Khurana P."/>
            <person name="Khurana J.P."/>
            <person name="Tyagi A.K."/>
            <person name="Gaikwad K."/>
            <person name="Singh A."/>
            <person name="Dalal V."/>
            <person name="Srivastava S."/>
            <person name="Dixit A."/>
            <person name="Pal A.K."/>
            <person name="Ghazi I.A."/>
            <person name="Yadav M."/>
            <person name="Pandit A."/>
            <person name="Bhargava A."/>
            <person name="Sureshbabu K."/>
            <person name="Batra K."/>
            <person name="Sharma T.R."/>
            <person name="Mohapatra T."/>
            <person name="Singh N.K."/>
            <person name="Messing J."/>
            <person name="Nelson A.B."/>
            <person name="Fuks G."/>
            <person name="Kavchok S."/>
            <person name="Keizer G."/>
            <person name="Linton E."/>
            <person name="Llaca V."/>
            <person name="Song R."/>
            <person name="Tanyolac B."/>
            <person name="Young S."/>
            <person name="Ho-Il K."/>
            <person name="Hahn J.H."/>
            <person name="Sangsakoo G."/>
            <person name="Vanavichit A."/>
            <person name="de Mattos Luiz.A.T."/>
            <person name="Zimmer P.D."/>
            <person name="Malone G."/>
            <person name="Dellagostin O."/>
            <person name="de Oliveira A.C."/>
            <person name="Bevan M."/>
            <person name="Bancroft I."/>
            <person name="Minx P."/>
            <person name="Cordum H."/>
            <person name="Wilson R."/>
            <person name="Cheng Z."/>
            <person name="Jin W."/>
            <person name="Jiang J."/>
            <person name="Leong S.A."/>
            <person name="Iwama H."/>
            <person name="Gojobori T."/>
            <person name="Itoh T."/>
            <person name="Niimura Y."/>
            <person name="Fujii Y."/>
            <person name="Habara T."/>
            <person name="Sakai H."/>
            <person name="Sato Y."/>
            <person name="Wilson G."/>
            <person name="Kumar K."/>
            <person name="McCouch S."/>
            <person name="Juretic N."/>
            <person name="Hoen D."/>
            <person name="Wright S."/>
            <person name="Bruskiewich R."/>
            <person name="Bureau T."/>
            <person name="Miyao A."/>
            <person name="Hirochika H."/>
            <person name="Nishikawa T."/>
            <person name="Kadowaki K."/>
            <person name="Sugiura M."/>
            <person name="Burr B."/>
            <person name="Sasaki T."/>
        </authorList>
    </citation>
    <scope>NUCLEOTIDE SEQUENCE [LARGE SCALE GENOMIC DNA]</scope>
    <source>
        <strain evidence="3">cv. Nipponbare</strain>
    </source>
</reference>